<dbReference type="AlphaFoldDB" id="A0A1J5SWN2"/>
<sequence>MKSAYYKEGSVDSSFEAIGFIVDHRNSAENRLLLKPIGGELVAYIGFPYSEFHLQAEKNFLGFGAYYKSVVYPTYREVPYS</sequence>
<dbReference type="EMBL" id="MLJW01000057">
    <property type="protein sequence ID" value="OIR04430.1"/>
    <property type="molecule type" value="Genomic_DNA"/>
</dbReference>
<reference evidence="1" key="1">
    <citation type="submission" date="2016-10" db="EMBL/GenBank/DDBJ databases">
        <title>Sequence of Gallionella enrichment culture.</title>
        <authorList>
            <person name="Poehlein A."/>
            <person name="Muehling M."/>
            <person name="Daniel R."/>
        </authorList>
    </citation>
    <scope>NUCLEOTIDE SEQUENCE</scope>
</reference>
<gene>
    <name evidence="1" type="ORF">GALL_133610</name>
</gene>
<proteinExistence type="predicted"/>
<organism evidence="1">
    <name type="scientific">mine drainage metagenome</name>
    <dbReference type="NCBI Taxonomy" id="410659"/>
    <lineage>
        <taxon>unclassified sequences</taxon>
        <taxon>metagenomes</taxon>
        <taxon>ecological metagenomes</taxon>
    </lineage>
</organism>
<accession>A0A1J5SWN2</accession>
<name>A0A1J5SWN2_9ZZZZ</name>
<protein>
    <submittedName>
        <fullName evidence="1">Uncharacterized protein</fullName>
    </submittedName>
</protein>
<comment type="caution">
    <text evidence="1">The sequence shown here is derived from an EMBL/GenBank/DDBJ whole genome shotgun (WGS) entry which is preliminary data.</text>
</comment>
<evidence type="ECO:0000313" key="1">
    <source>
        <dbReference type="EMBL" id="OIR04430.1"/>
    </source>
</evidence>